<evidence type="ECO:0000256" key="5">
    <source>
        <dbReference type="ARBA" id="ARBA00023163"/>
    </source>
</evidence>
<keyword evidence="5" id="KW-0804">Transcription</keyword>
<dbReference type="InterPro" id="IPR002078">
    <property type="entry name" value="Sigma_54_int"/>
</dbReference>
<dbReference type="Proteomes" id="UP001595692">
    <property type="component" value="Unassembled WGS sequence"/>
</dbReference>
<keyword evidence="3" id="KW-0805">Transcription regulation</keyword>
<dbReference type="PROSITE" id="PS50045">
    <property type="entry name" value="SIGMA54_INTERACT_4"/>
    <property type="match status" value="1"/>
</dbReference>
<dbReference type="InterPro" id="IPR003593">
    <property type="entry name" value="AAA+_ATPase"/>
</dbReference>
<gene>
    <name evidence="9" type="ORF">ACFOSS_13305</name>
</gene>
<dbReference type="Gene3D" id="1.10.8.60">
    <property type="match status" value="1"/>
</dbReference>
<dbReference type="InterPro" id="IPR027417">
    <property type="entry name" value="P-loop_NTPase"/>
</dbReference>
<feature type="modified residue" description="4-aspartylphosphate" evidence="6">
    <location>
        <position position="56"/>
    </location>
</feature>
<dbReference type="PANTHER" id="PTHR32071">
    <property type="entry name" value="TRANSCRIPTIONAL REGULATORY PROTEIN"/>
    <property type="match status" value="1"/>
</dbReference>
<dbReference type="SUPFAM" id="SSF52172">
    <property type="entry name" value="CheY-like"/>
    <property type="match status" value="1"/>
</dbReference>
<evidence type="ECO:0000256" key="6">
    <source>
        <dbReference type="PROSITE-ProRule" id="PRU00169"/>
    </source>
</evidence>
<keyword evidence="2" id="KW-0067">ATP-binding</keyword>
<evidence type="ECO:0000256" key="2">
    <source>
        <dbReference type="ARBA" id="ARBA00022840"/>
    </source>
</evidence>
<dbReference type="InterPro" id="IPR025944">
    <property type="entry name" value="Sigma_54_int_dom_CS"/>
</dbReference>
<dbReference type="InterPro" id="IPR009057">
    <property type="entry name" value="Homeodomain-like_sf"/>
</dbReference>
<dbReference type="Gene3D" id="3.40.50.2300">
    <property type="match status" value="1"/>
</dbReference>
<dbReference type="CDD" id="cd17572">
    <property type="entry name" value="REC_NtrC1-like"/>
    <property type="match status" value="1"/>
</dbReference>
<reference evidence="10" key="1">
    <citation type="journal article" date="2019" name="Int. J. Syst. Evol. Microbiol.">
        <title>The Global Catalogue of Microorganisms (GCM) 10K type strain sequencing project: providing services to taxonomists for standard genome sequencing and annotation.</title>
        <authorList>
            <consortium name="The Broad Institute Genomics Platform"/>
            <consortium name="The Broad Institute Genome Sequencing Center for Infectious Disease"/>
            <person name="Wu L."/>
            <person name="Ma J."/>
        </authorList>
    </citation>
    <scope>NUCLEOTIDE SEQUENCE [LARGE SCALE GENOMIC DNA]</scope>
    <source>
        <strain evidence="10">CCUG 54939</strain>
    </source>
</reference>
<dbReference type="Pfam" id="PF25601">
    <property type="entry name" value="AAA_lid_14"/>
    <property type="match status" value="1"/>
</dbReference>
<proteinExistence type="predicted"/>
<evidence type="ECO:0000256" key="3">
    <source>
        <dbReference type="ARBA" id="ARBA00023015"/>
    </source>
</evidence>
<keyword evidence="4" id="KW-0238">DNA-binding</keyword>
<dbReference type="InterPro" id="IPR001789">
    <property type="entry name" value="Sig_transdc_resp-reg_receiver"/>
</dbReference>
<organism evidence="9 10">
    <name type="scientific">Pseudaeromonas sharmana</name>
    <dbReference type="NCBI Taxonomy" id="328412"/>
    <lineage>
        <taxon>Bacteria</taxon>
        <taxon>Pseudomonadati</taxon>
        <taxon>Pseudomonadota</taxon>
        <taxon>Gammaproteobacteria</taxon>
        <taxon>Aeromonadales</taxon>
        <taxon>Aeromonadaceae</taxon>
        <taxon>Pseudaeromonas</taxon>
    </lineage>
</organism>
<keyword evidence="1" id="KW-0547">Nucleotide-binding</keyword>
<name>A0ABV8CQJ8_9GAMM</name>
<dbReference type="Pfam" id="PF02954">
    <property type="entry name" value="HTH_8"/>
    <property type="match status" value="1"/>
</dbReference>
<dbReference type="RefSeq" id="WP_377153304.1">
    <property type="nucleotide sequence ID" value="NZ_JBHSAF010000014.1"/>
</dbReference>
<feature type="domain" description="Sigma-54 factor interaction" evidence="7">
    <location>
        <begin position="145"/>
        <end position="373"/>
    </location>
</feature>
<accession>A0ABV8CQJ8</accession>
<evidence type="ECO:0000256" key="4">
    <source>
        <dbReference type="ARBA" id="ARBA00023125"/>
    </source>
</evidence>
<dbReference type="SUPFAM" id="SSF52540">
    <property type="entry name" value="P-loop containing nucleoside triphosphate hydrolases"/>
    <property type="match status" value="1"/>
</dbReference>
<dbReference type="InterPro" id="IPR025943">
    <property type="entry name" value="Sigma_54_int_dom_ATP-bd_2"/>
</dbReference>
<sequence>MDFIKPKVLMVEDSAPLSAVYQAYLKHEAIELIAVATGAAAIEQLHSLQPDIMLLDLHLPDMSGLDILRQLKEQGASVSTIVMTANGSVDLAVDAMRLGAHDFIAKPIDADRLRVTLHNTIEYRRLNTLVNRYQHQYPRDRFEGFVGSSLVMQEIYHTIETAAPSRATLFITGESGTGKEVSAEAIHRLSGRQGEFVALNCAAIPKDLMESEIFGHVKGAFTGAVSDRLGAAGRADGGTLFMDEVCEMDLELQSKLLRFLQTGTFQKVGGGQTQRVDVRIVCATNRDPLREVAAGRFREDLYYRLHVIPLHLPPLRERGDDALRIAEKFLRDFSAEENKRFVRFNDLARRQMLSYRWPGNIRELQNAIRQIVVLHDGHEVTPNMLPLTIRDPVSIHPEPAITPQTIAPVGNESAVRPIRPLAEVERQAILDAIEYCDGNIPQASRLLGVSPSTIYRKMQNWQASGLANNKE</sequence>
<evidence type="ECO:0000313" key="9">
    <source>
        <dbReference type="EMBL" id="MFC3914437.1"/>
    </source>
</evidence>
<feature type="domain" description="Response regulatory" evidence="8">
    <location>
        <begin position="7"/>
        <end position="121"/>
    </location>
</feature>
<dbReference type="InterPro" id="IPR002197">
    <property type="entry name" value="HTH_Fis"/>
</dbReference>
<evidence type="ECO:0000259" key="8">
    <source>
        <dbReference type="PROSITE" id="PS50110"/>
    </source>
</evidence>
<comment type="caution">
    <text evidence="9">The sequence shown here is derived from an EMBL/GenBank/DDBJ whole genome shotgun (WGS) entry which is preliminary data.</text>
</comment>
<dbReference type="PROSITE" id="PS00676">
    <property type="entry name" value="SIGMA54_INTERACT_2"/>
    <property type="match status" value="1"/>
</dbReference>
<evidence type="ECO:0000259" key="7">
    <source>
        <dbReference type="PROSITE" id="PS50045"/>
    </source>
</evidence>
<dbReference type="Pfam" id="PF00158">
    <property type="entry name" value="Sigma54_activat"/>
    <property type="match status" value="1"/>
</dbReference>
<dbReference type="InterPro" id="IPR011006">
    <property type="entry name" value="CheY-like_superfamily"/>
</dbReference>
<dbReference type="InterPro" id="IPR058031">
    <property type="entry name" value="AAA_lid_NorR"/>
</dbReference>
<dbReference type="SMART" id="SM00448">
    <property type="entry name" value="REC"/>
    <property type="match status" value="1"/>
</dbReference>
<evidence type="ECO:0000256" key="1">
    <source>
        <dbReference type="ARBA" id="ARBA00022741"/>
    </source>
</evidence>
<dbReference type="Gene3D" id="3.40.50.300">
    <property type="entry name" value="P-loop containing nucleotide triphosphate hydrolases"/>
    <property type="match status" value="1"/>
</dbReference>
<dbReference type="EMBL" id="JBHSAF010000014">
    <property type="protein sequence ID" value="MFC3914437.1"/>
    <property type="molecule type" value="Genomic_DNA"/>
</dbReference>
<dbReference type="PANTHER" id="PTHR32071:SF117">
    <property type="entry name" value="PTS-DEPENDENT DIHYDROXYACETONE KINASE OPERON REGULATORY PROTEIN-RELATED"/>
    <property type="match status" value="1"/>
</dbReference>
<dbReference type="SMART" id="SM00382">
    <property type="entry name" value="AAA"/>
    <property type="match status" value="1"/>
</dbReference>
<protein>
    <submittedName>
        <fullName evidence="9">Sigma-54-dependent transcriptional regulator</fullName>
    </submittedName>
</protein>
<dbReference type="SUPFAM" id="SSF46689">
    <property type="entry name" value="Homeodomain-like"/>
    <property type="match status" value="1"/>
</dbReference>
<dbReference type="CDD" id="cd00009">
    <property type="entry name" value="AAA"/>
    <property type="match status" value="1"/>
</dbReference>
<dbReference type="PROSITE" id="PS50110">
    <property type="entry name" value="RESPONSE_REGULATORY"/>
    <property type="match status" value="1"/>
</dbReference>
<dbReference type="Gene3D" id="1.10.10.60">
    <property type="entry name" value="Homeodomain-like"/>
    <property type="match status" value="1"/>
</dbReference>
<evidence type="ECO:0000313" key="10">
    <source>
        <dbReference type="Proteomes" id="UP001595692"/>
    </source>
</evidence>
<dbReference type="PROSITE" id="PS00688">
    <property type="entry name" value="SIGMA54_INTERACT_3"/>
    <property type="match status" value="1"/>
</dbReference>
<keyword evidence="6" id="KW-0597">Phosphoprotein</keyword>
<keyword evidence="10" id="KW-1185">Reference proteome</keyword>
<dbReference type="Pfam" id="PF00072">
    <property type="entry name" value="Response_reg"/>
    <property type="match status" value="1"/>
</dbReference>